<evidence type="ECO:0000313" key="2">
    <source>
        <dbReference type="Proteomes" id="UP000243547"/>
    </source>
</evidence>
<gene>
    <name evidence="1" type="ORF">SAMN02745227_01102</name>
</gene>
<accession>A0A1M6NBM2</accession>
<protein>
    <submittedName>
        <fullName evidence="1">Uncharacterized protein</fullName>
    </submittedName>
</protein>
<reference evidence="2" key="1">
    <citation type="submission" date="2016-11" db="EMBL/GenBank/DDBJ databases">
        <authorList>
            <person name="Varghese N."/>
            <person name="Submissions S."/>
        </authorList>
    </citation>
    <scope>NUCLEOTIDE SEQUENCE [LARGE SCALE GENOMIC DNA]</scope>
    <source>
        <strain evidence="2">DSM 14826</strain>
    </source>
</reference>
<sequence>MQIGMRYYDGKFWPHVAKILNTDRLTNNFQIWIGESFINTLKEYNKVIIDENEKVKNVLMHGFVSEHYANNLFDFLFKFYEIDLERDLTRNSKEMMDNLVHIIRKNDNTQRTYLLVQQTSDAIEVNKRGAKVRLRRLLRLIDQCFYQQDIPQNSTSRMTILFNKWQRESEEFNNKIREYNLGIKKKKSYSAPFLKCNLEDNSFTLILPSQLINMEYIGDVKWEIVTPKRNISLPTFTYEGFTGLKIKEVQTTIDPQNLFDQFTIRLLCDQNKIKVFNNLKGEVIRFFDSEGNQISNLPKGEYIYSFIPKDQLPISQGIIDTEVIGPLLKTSYNFTQGDYIKLSDGTVITIDKGLAEGLLERNCLKDSLAIYNDEKLSIYNKPPTIYIQIGESKVKGTVIKVNGKVNRFLEELAVKVDVNRKGETGYYLNLQDYHCLEDDLYEIIVDVPNDRTQRYWKFILINDLQFNFEGAPYLFKTKGTIVFNEGLDLLAKDQQVEKNRDENSYNFTIIPERDYLEFTYRFKDEKVDLLFKIPVLKWSIDKESWYIQKNTGIWHSEFPSTMYIKGPFDKIKLLLDDDLAKKDNEHEKSYTKSKEGIFECDVSSFKSWFGREKAKRTIYIQLNGHKEEFLTVITRSYLLDEPILTNQQQKSPTTVSV</sequence>
<name>A0A1M6NBM2_9FIRM</name>
<dbReference type="Proteomes" id="UP000243547">
    <property type="component" value="Unassembled WGS sequence"/>
</dbReference>
<organism evidence="1 2">
    <name type="scientific">Anaerobranca californiensis DSM 14826</name>
    <dbReference type="NCBI Taxonomy" id="1120989"/>
    <lineage>
        <taxon>Bacteria</taxon>
        <taxon>Bacillati</taxon>
        <taxon>Bacillota</taxon>
        <taxon>Clostridia</taxon>
        <taxon>Eubacteriales</taxon>
        <taxon>Proteinivoracaceae</taxon>
        <taxon>Anaerobranca</taxon>
    </lineage>
</organism>
<proteinExistence type="predicted"/>
<dbReference type="AlphaFoldDB" id="A0A1M6NBM2"/>
<dbReference type="STRING" id="1120989.SAMN02745227_01102"/>
<keyword evidence="2" id="KW-1185">Reference proteome</keyword>
<evidence type="ECO:0000313" key="1">
    <source>
        <dbReference type="EMBL" id="SHJ93057.1"/>
    </source>
</evidence>
<dbReference type="EMBL" id="FRAI01000009">
    <property type="protein sequence ID" value="SHJ93057.1"/>
    <property type="molecule type" value="Genomic_DNA"/>
</dbReference>